<evidence type="ECO:0000256" key="1">
    <source>
        <dbReference type="SAM" id="MobiDB-lite"/>
    </source>
</evidence>
<organism evidence="3 4">
    <name type="scientific">Halogeometricum limi</name>
    <dbReference type="NCBI Taxonomy" id="555875"/>
    <lineage>
        <taxon>Archaea</taxon>
        <taxon>Methanobacteriati</taxon>
        <taxon>Methanobacteriota</taxon>
        <taxon>Stenosarchaea group</taxon>
        <taxon>Halobacteria</taxon>
        <taxon>Halobacteriales</taxon>
        <taxon>Haloferacaceae</taxon>
        <taxon>Halogeometricum</taxon>
    </lineage>
</organism>
<dbReference type="RefSeq" id="WP_089876207.1">
    <property type="nucleotide sequence ID" value="NZ_FOYS01000001.1"/>
</dbReference>
<feature type="region of interest" description="Disordered" evidence="1">
    <location>
        <begin position="108"/>
        <end position="178"/>
    </location>
</feature>
<accession>A0A1I6FVF8</accession>
<evidence type="ECO:0000259" key="2">
    <source>
        <dbReference type="Pfam" id="PF26296"/>
    </source>
</evidence>
<dbReference type="EMBL" id="FOYS01000001">
    <property type="protein sequence ID" value="SFR33797.1"/>
    <property type="molecule type" value="Genomic_DNA"/>
</dbReference>
<feature type="domain" description="DUF8080" evidence="2">
    <location>
        <begin position="178"/>
        <end position="247"/>
    </location>
</feature>
<evidence type="ECO:0000313" key="3">
    <source>
        <dbReference type="EMBL" id="SFR33797.1"/>
    </source>
</evidence>
<gene>
    <name evidence="3" type="ORF">SAMN04488124_0359</name>
</gene>
<evidence type="ECO:0000313" key="4">
    <source>
        <dbReference type="Proteomes" id="UP000243250"/>
    </source>
</evidence>
<dbReference type="InterPro" id="IPR057179">
    <property type="entry name" value="DUF7857"/>
</dbReference>
<sequence>MEYDCTTDVAAGTTLVTVRVRNDAAVDRRVSVRNTLSGPVLPPRREGVPERGWDEEGFVGVVDAESERTFGYACPVVEACADPVSVESLGRVDGESGTDLEAAAVRRLGRARPPADAVPTSADAVPASGDAVPTRDSNADRCVPDRESRRHDDAESDAATVDEFAESPSANRASERVDPVESWLANVESRAARAERLTDATAADAAAVLETDADISALPAAVDADEAALRSFARRATALADRLAETDPEPAVDALAEAL</sequence>
<dbReference type="STRING" id="555875.SAMN04488124_0359"/>
<dbReference type="InterPro" id="IPR058393">
    <property type="entry name" value="DUF8080"/>
</dbReference>
<feature type="compositionally biased region" description="Basic and acidic residues" evidence="1">
    <location>
        <begin position="137"/>
        <end position="153"/>
    </location>
</feature>
<dbReference type="Pfam" id="PF25256">
    <property type="entry name" value="DUF7857"/>
    <property type="match status" value="1"/>
</dbReference>
<proteinExistence type="predicted"/>
<dbReference type="Pfam" id="PF26296">
    <property type="entry name" value="DUF8080"/>
    <property type="match status" value="1"/>
</dbReference>
<reference evidence="4" key="1">
    <citation type="submission" date="2016-10" db="EMBL/GenBank/DDBJ databases">
        <authorList>
            <person name="Varghese N."/>
            <person name="Submissions S."/>
        </authorList>
    </citation>
    <scope>NUCLEOTIDE SEQUENCE [LARGE SCALE GENOMIC DNA]</scope>
    <source>
        <strain evidence="4">CGMCC 1.8711</strain>
    </source>
</reference>
<protein>
    <recommendedName>
        <fullName evidence="2">DUF8080 domain-containing protein</fullName>
    </recommendedName>
</protein>
<keyword evidence="4" id="KW-1185">Reference proteome</keyword>
<dbReference type="OrthoDB" id="193731at2157"/>
<dbReference type="Proteomes" id="UP000243250">
    <property type="component" value="Unassembled WGS sequence"/>
</dbReference>
<dbReference type="AlphaFoldDB" id="A0A1I6FVF8"/>
<name>A0A1I6FVF8_9EURY</name>